<dbReference type="AlphaFoldDB" id="A0AAU8J842"/>
<evidence type="ECO:0000313" key="2">
    <source>
        <dbReference type="EMBL" id="XCM35311.1"/>
    </source>
</evidence>
<feature type="region of interest" description="Disordered" evidence="1">
    <location>
        <begin position="85"/>
        <end position="112"/>
    </location>
</feature>
<protein>
    <submittedName>
        <fullName evidence="2">Uncharacterized protein</fullName>
    </submittedName>
</protein>
<dbReference type="RefSeq" id="WP_054465268.1">
    <property type="nucleotide sequence ID" value="NZ_CP159837.1"/>
</dbReference>
<evidence type="ECO:0000256" key="1">
    <source>
        <dbReference type="SAM" id="MobiDB-lite"/>
    </source>
</evidence>
<reference evidence="2" key="1">
    <citation type="submission" date="2024-07" db="EMBL/GenBank/DDBJ databases">
        <authorList>
            <person name="Kim Y.J."/>
            <person name="Jeong J.Y."/>
        </authorList>
    </citation>
    <scope>NUCLEOTIDE SEQUENCE</scope>
    <source>
        <strain evidence="2">GIHE-MW2</strain>
    </source>
</reference>
<organism evidence="2">
    <name type="scientific">Planktothricoides raciborskii GIHE-MW2</name>
    <dbReference type="NCBI Taxonomy" id="2792601"/>
    <lineage>
        <taxon>Bacteria</taxon>
        <taxon>Bacillati</taxon>
        <taxon>Cyanobacteriota</taxon>
        <taxon>Cyanophyceae</taxon>
        <taxon>Oscillatoriophycideae</taxon>
        <taxon>Oscillatoriales</taxon>
        <taxon>Oscillatoriaceae</taxon>
        <taxon>Planktothricoides</taxon>
    </lineage>
</organism>
<accession>A0AAU8J842</accession>
<dbReference type="EMBL" id="CP159837">
    <property type="protein sequence ID" value="XCM35311.1"/>
    <property type="molecule type" value="Genomic_DNA"/>
</dbReference>
<gene>
    <name evidence="2" type="ORF">ABWT76_003976</name>
</gene>
<sequence>MSKKQPSSFWQAANEMTQGMKEAIAKQASQAGQAISKKAADVKDQLQNQASDAAHNLSEAIRVSDPLRGIAKQASQAGQAITQKAQKVSNSATQSTQNWISQVNSGKSTGSSELPEEVYHVFIGYEIAEKGGSQNVTLKSGKSYDIKISPGLENACKRRLKKCGIQDNDAFVVFHTLFHEGLNIYRQINQQVAHAPIESLSKSQCSEAYGVLNAGQAVKNLPALDLLDFIVLSANLPREIRDRYIIGSQNSRLRAIEECLEEALAVAYLTEAKKRLIKSTYQFIRAGEAVVNFTALHQLNAIVLNSYLFPELIHQYLIAAATSSALALDAWLEPEILSTVSEKEQKKYLGVYHQIRDGEAVDDPEILSLLDALVGAADIPLASKVIYKLAGDRFHEADDDFEIPDFLTAFQKYQKAVKFVQENAANLNDDHDLNKPVKPLQRASTFSGNSVAEGKLGLLGEPAFPKMGIGLIRAAVFWAIAAVSEMETQAKIYLGITPPETPASGHKTLPPSEIYDQIMTLLDGMIYPQLPIANQIAPTRLNQRGLGGLMGNFMMGNSEKQRILRELEERLNS</sequence>
<proteinExistence type="predicted"/>
<name>A0AAU8J842_9CYAN</name>